<keyword evidence="4 10" id="KW-0863">Zinc-finger</keyword>
<gene>
    <name evidence="12" type="ORF">C2G38_2176890</name>
</gene>
<evidence type="ECO:0000256" key="8">
    <source>
        <dbReference type="ARBA" id="ARBA00023242"/>
    </source>
</evidence>
<evidence type="ECO:0000256" key="10">
    <source>
        <dbReference type="PROSITE-ProRule" id="PRU00042"/>
    </source>
</evidence>
<dbReference type="Proteomes" id="UP000266673">
    <property type="component" value="Unassembled WGS sequence"/>
</dbReference>
<dbReference type="SMART" id="SM00355">
    <property type="entry name" value="ZnF_C2H2"/>
    <property type="match status" value="2"/>
</dbReference>
<reference evidence="12 13" key="1">
    <citation type="submission" date="2018-06" db="EMBL/GenBank/DDBJ databases">
        <title>Comparative genomics reveals the genomic features of Rhizophagus irregularis, R. cerebriforme, R. diaphanum and Gigaspora rosea, and their symbiotic lifestyle signature.</title>
        <authorList>
            <person name="Morin E."/>
            <person name="San Clemente H."/>
            <person name="Chen E.C.H."/>
            <person name="De La Providencia I."/>
            <person name="Hainaut M."/>
            <person name="Kuo A."/>
            <person name="Kohler A."/>
            <person name="Murat C."/>
            <person name="Tang N."/>
            <person name="Roy S."/>
            <person name="Loubradou J."/>
            <person name="Henrissat B."/>
            <person name="Grigoriev I.V."/>
            <person name="Corradi N."/>
            <person name="Roux C."/>
            <person name="Martin F.M."/>
        </authorList>
    </citation>
    <scope>NUCLEOTIDE SEQUENCE [LARGE SCALE GENOMIC DNA]</scope>
    <source>
        <strain evidence="12 13">DAOM 194757</strain>
    </source>
</reference>
<sequence length="305" mass="34437">MQTPTLPSIKHLLLDTPINDVHGSSFNFPLSHSSSPLTPISSYHSSFPSLSPQSTDAHHLAAINAHNKNMSLPSHNINIKSLLSPPESPQITQNYQQSPIESYESQHTPKQELRYSLQQVSGEQCSCCARPSSDDYSSLTSMQMNSYHNHQYSQSIQQRYPYSTNCNNPLPISPFDRKQTNGSTLPRLNTSVFTNIASSKHFPQKNLNNQASQNNSSCGNRYQCPYCSKRFSRPSSLRIHTYSHTGEKPFVCSEPGCGRKFSVQSNMRRHLRVHRLGRPVKRTRYDGEVEGVKMLNHTPILRGCY</sequence>
<dbReference type="InterPro" id="IPR051565">
    <property type="entry name" value="Sal_C2H2-zinc-finger"/>
</dbReference>
<dbReference type="PANTHER" id="PTHR23233:SF84">
    <property type="entry name" value="FI23031P1"/>
    <property type="match status" value="1"/>
</dbReference>
<keyword evidence="5" id="KW-0862">Zinc</keyword>
<dbReference type="OrthoDB" id="6077919at2759"/>
<keyword evidence="7" id="KW-0804">Transcription</keyword>
<accession>A0A397VFU7</accession>
<keyword evidence="8" id="KW-0539">Nucleus</keyword>
<dbReference type="InterPro" id="IPR036236">
    <property type="entry name" value="Znf_C2H2_sf"/>
</dbReference>
<dbReference type="InterPro" id="IPR013087">
    <property type="entry name" value="Znf_C2H2_type"/>
</dbReference>
<dbReference type="Gene3D" id="3.30.160.60">
    <property type="entry name" value="Classic Zinc Finger"/>
    <property type="match status" value="2"/>
</dbReference>
<organism evidence="12 13">
    <name type="scientific">Gigaspora rosea</name>
    <dbReference type="NCBI Taxonomy" id="44941"/>
    <lineage>
        <taxon>Eukaryota</taxon>
        <taxon>Fungi</taxon>
        <taxon>Fungi incertae sedis</taxon>
        <taxon>Mucoromycota</taxon>
        <taxon>Glomeromycotina</taxon>
        <taxon>Glomeromycetes</taxon>
        <taxon>Diversisporales</taxon>
        <taxon>Gigasporaceae</taxon>
        <taxon>Gigaspora</taxon>
    </lineage>
</organism>
<evidence type="ECO:0000256" key="1">
    <source>
        <dbReference type="ARBA" id="ARBA00004123"/>
    </source>
</evidence>
<evidence type="ECO:0000256" key="4">
    <source>
        <dbReference type="ARBA" id="ARBA00022771"/>
    </source>
</evidence>
<name>A0A397VFU7_9GLOM</name>
<evidence type="ECO:0000256" key="2">
    <source>
        <dbReference type="ARBA" id="ARBA00022723"/>
    </source>
</evidence>
<evidence type="ECO:0000259" key="11">
    <source>
        <dbReference type="PROSITE" id="PS50157"/>
    </source>
</evidence>
<dbReference type="GO" id="GO:0000981">
    <property type="term" value="F:DNA-binding transcription factor activity, RNA polymerase II-specific"/>
    <property type="evidence" value="ECO:0007669"/>
    <property type="project" value="TreeGrafter"/>
</dbReference>
<evidence type="ECO:0000313" key="13">
    <source>
        <dbReference type="Proteomes" id="UP000266673"/>
    </source>
</evidence>
<dbReference type="PROSITE" id="PS00028">
    <property type="entry name" value="ZINC_FINGER_C2H2_1"/>
    <property type="match status" value="2"/>
</dbReference>
<keyword evidence="13" id="KW-1185">Reference proteome</keyword>
<feature type="domain" description="C2H2-type" evidence="11">
    <location>
        <begin position="222"/>
        <end position="249"/>
    </location>
</feature>
<evidence type="ECO:0000313" key="12">
    <source>
        <dbReference type="EMBL" id="RIB21345.1"/>
    </source>
</evidence>
<keyword evidence="2" id="KW-0479">Metal-binding</keyword>
<dbReference type="SUPFAM" id="SSF57667">
    <property type="entry name" value="beta-beta-alpha zinc fingers"/>
    <property type="match status" value="1"/>
</dbReference>
<dbReference type="GO" id="GO:0005634">
    <property type="term" value="C:nucleus"/>
    <property type="evidence" value="ECO:0007669"/>
    <property type="project" value="UniProtKB-SubCell"/>
</dbReference>
<dbReference type="PANTHER" id="PTHR23233">
    <property type="entry name" value="SAL-LIKE PROTEIN"/>
    <property type="match status" value="1"/>
</dbReference>
<dbReference type="EMBL" id="QKWP01000366">
    <property type="protein sequence ID" value="RIB21345.1"/>
    <property type="molecule type" value="Genomic_DNA"/>
</dbReference>
<dbReference type="PROSITE" id="PS50157">
    <property type="entry name" value="ZINC_FINGER_C2H2_2"/>
    <property type="match status" value="2"/>
</dbReference>
<dbReference type="Pfam" id="PF00096">
    <property type="entry name" value="zf-C2H2"/>
    <property type="match status" value="2"/>
</dbReference>
<feature type="domain" description="C2H2-type" evidence="11">
    <location>
        <begin position="250"/>
        <end position="279"/>
    </location>
</feature>
<evidence type="ECO:0000256" key="9">
    <source>
        <dbReference type="ARBA" id="ARBA00038474"/>
    </source>
</evidence>
<evidence type="ECO:0000256" key="6">
    <source>
        <dbReference type="ARBA" id="ARBA00023015"/>
    </source>
</evidence>
<evidence type="ECO:0000256" key="5">
    <source>
        <dbReference type="ARBA" id="ARBA00022833"/>
    </source>
</evidence>
<comment type="subcellular location">
    <subcellularLocation>
        <location evidence="1">Nucleus</location>
    </subcellularLocation>
</comment>
<dbReference type="GO" id="GO:0000978">
    <property type="term" value="F:RNA polymerase II cis-regulatory region sequence-specific DNA binding"/>
    <property type="evidence" value="ECO:0007669"/>
    <property type="project" value="TreeGrafter"/>
</dbReference>
<dbReference type="STRING" id="44941.A0A397VFU7"/>
<dbReference type="FunFam" id="3.30.160.60:FF:000145">
    <property type="entry name" value="Zinc finger protein 574"/>
    <property type="match status" value="1"/>
</dbReference>
<dbReference type="AlphaFoldDB" id="A0A397VFU7"/>
<proteinExistence type="inferred from homology"/>
<comment type="similarity">
    <text evidence="9">Belongs to the sal C2H2-type zinc-finger protein family.</text>
</comment>
<evidence type="ECO:0000256" key="7">
    <source>
        <dbReference type="ARBA" id="ARBA00023163"/>
    </source>
</evidence>
<protein>
    <recommendedName>
        <fullName evidence="11">C2H2-type domain-containing protein</fullName>
    </recommendedName>
</protein>
<dbReference type="GO" id="GO:0008270">
    <property type="term" value="F:zinc ion binding"/>
    <property type="evidence" value="ECO:0007669"/>
    <property type="project" value="UniProtKB-KW"/>
</dbReference>
<keyword evidence="3" id="KW-0677">Repeat</keyword>
<comment type="caution">
    <text evidence="12">The sequence shown here is derived from an EMBL/GenBank/DDBJ whole genome shotgun (WGS) entry which is preliminary data.</text>
</comment>
<dbReference type="FunFam" id="3.30.160.60:FF:000358">
    <property type="entry name" value="zinc finger protein 24"/>
    <property type="match status" value="1"/>
</dbReference>
<evidence type="ECO:0000256" key="3">
    <source>
        <dbReference type="ARBA" id="ARBA00022737"/>
    </source>
</evidence>
<keyword evidence="6" id="KW-0805">Transcription regulation</keyword>